<feature type="transmembrane region" description="Helical" evidence="1">
    <location>
        <begin position="38"/>
        <end position="61"/>
    </location>
</feature>
<sequence length="90" mass="8886">MEELLQGIGIAVLVILALVGLAVGWLASALSGGRRRALYMVVGALAAMATPFVLAALGVTVLAAGGLLLVVVVALIGAALVLALVRAIAK</sequence>
<keyword evidence="1" id="KW-0472">Membrane</keyword>
<keyword evidence="3" id="KW-1185">Reference proteome</keyword>
<evidence type="ECO:0000256" key="1">
    <source>
        <dbReference type="SAM" id="Phobius"/>
    </source>
</evidence>
<accession>A0A2G1MER8</accession>
<keyword evidence="1" id="KW-0812">Transmembrane</keyword>
<reference evidence="2 3" key="1">
    <citation type="submission" date="2017-08" db="EMBL/GenBank/DDBJ databases">
        <title>Draft Genome Sequence of Loktanella cinnabarina Strain XM1, Isolated from Coastal Surface Water.</title>
        <authorList>
            <person name="Ma R."/>
            <person name="Wang J."/>
            <person name="Wang Q."/>
            <person name="Ma Z."/>
            <person name="Li J."/>
            <person name="Chen L."/>
        </authorList>
    </citation>
    <scope>NUCLEOTIDE SEQUENCE [LARGE SCALE GENOMIC DNA]</scope>
    <source>
        <strain evidence="2 3">XM1</strain>
    </source>
</reference>
<evidence type="ECO:0000313" key="2">
    <source>
        <dbReference type="EMBL" id="PHP27239.1"/>
    </source>
</evidence>
<proteinExistence type="predicted"/>
<comment type="caution">
    <text evidence="2">The sequence shown here is derived from an EMBL/GenBank/DDBJ whole genome shotgun (WGS) entry which is preliminary data.</text>
</comment>
<gene>
    <name evidence="2" type="ORF">CJ301_12065</name>
</gene>
<dbReference type="EMBL" id="NQWH01000017">
    <property type="protein sequence ID" value="PHP27239.1"/>
    <property type="molecule type" value="Genomic_DNA"/>
</dbReference>
<dbReference type="RefSeq" id="WP_099277637.1">
    <property type="nucleotide sequence ID" value="NZ_KZ304962.1"/>
</dbReference>
<name>A0A2G1MER8_9RHOB</name>
<dbReference type="Proteomes" id="UP000221860">
    <property type="component" value="Unassembled WGS sequence"/>
</dbReference>
<organism evidence="2 3">
    <name type="scientific">Limimaricola cinnabarinus</name>
    <dbReference type="NCBI Taxonomy" id="1125964"/>
    <lineage>
        <taxon>Bacteria</taxon>
        <taxon>Pseudomonadati</taxon>
        <taxon>Pseudomonadota</taxon>
        <taxon>Alphaproteobacteria</taxon>
        <taxon>Rhodobacterales</taxon>
        <taxon>Paracoccaceae</taxon>
        <taxon>Limimaricola</taxon>
    </lineage>
</organism>
<protein>
    <submittedName>
        <fullName evidence="2">GlsB/YeaQ/YmgE family stress response membrane protein</fullName>
    </submittedName>
</protein>
<evidence type="ECO:0000313" key="3">
    <source>
        <dbReference type="Proteomes" id="UP000221860"/>
    </source>
</evidence>
<dbReference type="AlphaFoldDB" id="A0A2G1MER8"/>
<keyword evidence="1" id="KW-1133">Transmembrane helix</keyword>
<feature type="transmembrane region" description="Helical" evidence="1">
    <location>
        <begin position="6"/>
        <end position="26"/>
    </location>
</feature>
<feature type="transmembrane region" description="Helical" evidence="1">
    <location>
        <begin position="67"/>
        <end position="89"/>
    </location>
</feature>